<evidence type="ECO:0000259" key="3">
    <source>
        <dbReference type="SMART" id="SM00827"/>
    </source>
</evidence>
<evidence type="ECO:0000256" key="2">
    <source>
        <dbReference type="ARBA" id="ARBA00022553"/>
    </source>
</evidence>
<keyword evidence="1" id="KW-0596">Phosphopantetheine</keyword>
<dbReference type="Proteomes" id="UP000019141">
    <property type="component" value="Unassembled WGS sequence"/>
</dbReference>
<dbReference type="AlphaFoldDB" id="W4LRB1"/>
<comment type="caution">
    <text evidence="4">The sequence shown here is derived from an EMBL/GenBank/DDBJ whole genome shotgun (WGS) entry which is preliminary data.</text>
</comment>
<evidence type="ECO:0000256" key="1">
    <source>
        <dbReference type="ARBA" id="ARBA00022450"/>
    </source>
</evidence>
<accession>W4LRB1</accession>
<evidence type="ECO:0000313" key="4">
    <source>
        <dbReference type="EMBL" id="ETX00518.1"/>
    </source>
</evidence>
<dbReference type="GO" id="GO:0006633">
    <property type="term" value="P:fatty acid biosynthetic process"/>
    <property type="evidence" value="ECO:0007669"/>
    <property type="project" value="TreeGrafter"/>
</dbReference>
<name>W4LRB1_ENTF1</name>
<sequence length="396" mass="44131">MPPEQPPAHFIPFSARHPVALRQRIETYLAHGQTTGETSSHLHDLAYTLGSRRSHLECRAAFAATSVDSLHQQLRQYLSESEAPEQVSAYHPTRRLAFVFSGMGPQWWGMGRELLDCQPVFRERLEAFDTRWHPLAGWSLLEEMRAPEGISRIGTDTQVSMAANIALQIALAALWRHWGIVPDMIVGHSVGEVAAAHVAGGINLDQVVELTHARLQCVEWVQGQGTMAAVGLPQAELLPFLEAYADRVTIAAINSPQSLTIAGDSEAILELAETLKQTGCFCRVLNVDVPFHGLPLRRRHAEFTRIYPEITPSEPTIPYVSSVTGRALDIPLDKTYWLRNFEQTVHFSEAVSCLIDDGCTTFLELGPHPVLKYSITECLRARGMVHHGSLRRFLRI</sequence>
<dbReference type="GO" id="GO:0004312">
    <property type="term" value="F:fatty acid synthase activity"/>
    <property type="evidence" value="ECO:0007669"/>
    <property type="project" value="TreeGrafter"/>
</dbReference>
<protein>
    <recommendedName>
        <fullName evidence="3">Malonyl-CoA:ACP transacylase (MAT) domain-containing protein</fullName>
    </recommendedName>
</protein>
<organism evidence="4 5">
    <name type="scientific">Entotheonella factor</name>
    <dbReference type="NCBI Taxonomy" id="1429438"/>
    <lineage>
        <taxon>Bacteria</taxon>
        <taxon>Pseudomonadati</taxon>
        <taxon>Nitrospinota/Tectimicrobiota group</taxon>
        <taxon>Candidatus Tectimicrobiota</taxon>
        <taxon>Candidatus Entotheonellia</taxon>
        <taxon>Candidatus Entotheonellales</taxon>
        <taxon>Candidatus Entotheonellaceae</taxon>
        <taxon>Candidatus Entotheonella</taxon>
    </lineage>
</organism>
<dbReference type="Pfam" id="PF22336">
    <property type="entry name" value="RhiE-like_linker"/>
    <property type="match status" value="1"/>
</dbReference>
<proteinExistence type="predicted"/>
<dbReference type="HOGENOM" id="CLU_617759_0_0_7"/>
<dbReference type="EMBL" id="AZHW01000329">
    <property type="protein sequence ID" value="ETX00518.1"/>
    <property type="molecule type" value="Genomic_DNA"/>
</dbReference>
<dbReference type="SMART" id="SM00827">
    <property type="entry name" value="PKS_AT"/>
    <property type="match status" value="1"/>
</dbReference>
<dbReference type="Pfam" id="PF00698">
    <property type="entry name" value="Acyl_transf_1"/>
    <property type="match status" value="1"/>
</dbReference>
<evidence type="ECO:0000313" key="5">
    <source>
        <dbReference type="Proteomes" id="UP000019141"/>
    </source>
</evidence>
<dbReference type="InterPro" id="IPR016035">
    <property type="entry name" value="Acyl_Trfase/lysoPLipase"/>
</dbReference>
<dbReference type="PANTHER" id="PTHR43775:SF37">
    <property type="entry name" value="SI:DKEY-61P9.11"/>
    <property type="match status" value="1"/>
</dbReference>
<dbReference type="Gene3D" id="3.30.70.3290">
    <property type="match status" value="1"/>
</dbReference>
<keyword evidence="2" id="KW-0597">Phosphoprotein</keyword>
<gene>
    <name evidence="4" type="ORF">ETSY1_10910</name>
</gene>
<dbReference type="InterPro" id="IPR050091">
    <property type="entry name" value="PKS_NRPS_Biosynth_Enz"/>
</dbReference>
<dbReference type="PANTHER" id="PTHR43775">
    <property type="entry name" value="FATTY ACID SYNTHASE"/>
    <property type="match status" value="1"/>
</dbReference>
<dbReference type="SUPFAM" id="SSF52151">
    <property type="entry name" value="FabD/lysophospholipase-like"/>
    <property type="match status" value="1"/>
</dbReference>
<dbReference type="InterPro" id="IPR014043">
    <property type="entry name" value="Acyl_transferase_dom"/>
</dbReference>
<dbReference type="InterPro" id="IPR001227">
    <property type="entry name" value="Ac_transferase_dom_sf"/>
</dbReference>
<reference evidence="4 5" key="1">
    <citation type="journal article" date="2014" name="Nature">
        <title>An environmental bacterial taxon with a large and distinct metabolic repertoire.</title>
        <authorList>
            <person name="Wilson M.C."/>
            <person name="Mori T."/>
            <person name="Ruckert C."/>
            <person name="Uria A.R."/>
            <person name="Helf M.J."/>
            <person name="Takada K."/>
            <person name="Gernert C."/>
            <person name="Steffens U.A."/>
            <person name="Heycke N."/>
            <person name="Schmitt S."/>
            <person name="Rinke C."/>
            <person name="Helfrich E.J."/>
            <person name="Brachmann A.O."/>
            <person name="Gurgui C."/>
            <person name="Wakimoto T."/>
            <person name="Kracht M."/>
            <person name="Crusemann M."/>
            <person name="Hentschel U."/>
            <person name="Abe I."/>
            <person name="Matsunaga S."/>
            <person name="Kalinowski J."/>
            <person name="Takeyama H."/>
            <person name="Piel J."/>
        </authorList>
    </citation>
    <scope>NUCLEOTIDE SEQUENCE [LARGE SCALE GENOMIC DNA]</scope>
    <source>
        <strain evidence="5">TSY1</strain>
    </source>
</reference>
<dbReference type="InterPro" id="IPR054514">
    <property type="entry name" value="RhiE-like_linker"/>
</dbReference>
<dbReference type="InterPro" id="IPR016036">
    <property type="entry name" value="Malonyl_transacylase_ACP-bd"/>
</dbReference>
<keyword evidence="5" id="KW-1185">Reference proteome</keyword>
<dbReference type="SUPFAM" id="SSF55048">
    <property type="entry name" value="Probable ACP-binding domain of malonyl-CoA ACP transacylase"/>
    <property type="match status" value="1"/>
</dbReference>
<feature type="domain" description="Malonyl-CoA:ACP transacylase (MAT)" evidence="3">
    <location>
        <begin position="99"/>
        <end position="393"/>
    </location>
</feature>
<dbReference type="Gene3D" id="3.40.366.10">
    <property type="entry name" value="Malonyl-Coenzyme A Acyl Carrier Protein, domain 2"/>
    <property type="match status" value="1"/>
</dbReference>